<dbReference type="EMBL" id="PUHY01000012">
    <property type="protein sequence ID" value="PQO32700.1"/>
    <property type="molecule type" value="Genomic_DNA"/>
</dbReference>
<evidence type="ECO:0000313" key="2">
    <source>
        <dbReference type="EMBL" id="PQO32700.1"/>
    </source>
</evidence>
<dbReference type="RefSeq" id="WP_105331712.1">
    <property type="nucleotide sequence ID" value="NZ_PUHY01000012.1"/>
</dbReference>
<reference evidence="2 3" key="1">
    <citation type="submission" date="2018-02" db="EMBL/GenBank/DDBJ databases">
        <title>Comparative genomes isolates from brazilian mangrove.</title>
        <authorList>
            <person name="Araujo J.E."/>
            <person name="Taketani R.G."/>
            <person name="Silva M.C.P."/>
            <person name="Loureco M.V."/>
            <person name="Andreote F.D."/>
        </authorList>
    </citation>
    <scope>NUCLEOTIDE SEQUENCE [LARGE SCALE GENOMIC DNA]</scope>
    <source>
        <strain evidence="2 3">Hex-1 MGV</strain>
    </source>
</reference>
<dbReference type="Pfam" id="PF13557">
    <property type="entry name" value="Phenol_MetA_deg"/>
    <property type="match status" value="1"/>
</dbReference>
<keyword evidence="1" id="KW-0732">Signal</keyword>
<organism evidence="2 3">
    <name type="scientific">Blastopirellula marina</name>
    <dbReference type="NCBI Taxonomy" id="124"/>
    <lineage>
        <taxon>Bacteria</taxon>
        <taxon>Pseudomonadati</taxon>
        <taxon>Planctomycetota</taxon>
        <taxon>Planctomycetia</taxon>
        <taxon>Pirellulales</taxon>
        <taxon>Pirellulaceae</taxon>
        <taxon>Blastopirellula</taxon>
    </lineage>
</organism>
<evidence type="ECO:0000256" key="1">
    <source>
        <dbReference type="SAM" id="SignalP"/>
    </source>
</evidence>
<evidence type="ECO:0000313" key="3">
    <source>
        <dbReference type="Proteomes" id="UP000238322"/>
    </source>
</evidence>
<proteinExistence type="predicted"/>
<accession>A0A2S8FKZ7</accession>
<sequence length="284" mass="31613">MSHYQRITGIVLFCLLGMPSLASAQFFPFGGISDDAFEEGGETDEIETDRDSFTPATTVVGYHRTVVESAYSFVDNRGVPETHSFPEIVTRFGLTDNIELRVGWNYEVGGAANPISGNVSESPDEEEVGLERESKILYGAKFYLNEQDDWLPESSIIVQGFTPTSGLANDSNFSTTFVSGWVYENGWTWDSALRFSTGSLDEDHFNIWAPSTVLKIPVGERYKAHVEYFGIFTEGRESDSVQHFFSPGIHYLLTPDLEIGVRVGWGLNDQSPNFFTNFGGGVRF</sequence>
<feature type="signal peptide" evidence="1">
    <location>
        <begin position="1"/>
        <end position="24"/>
    </location>
</feature>
<dbReference type="InterPro" id="IPR025737">
    <property type="entry name" value="FApF"/>
</dbReference>
<dbReference type="AlphaFoldDB" id="A0A2S8FKZ7"/>
<name>A0A2S8FKZ7_9BACT</name>
<comment type="caution">
    <text evidence="2">The sequence shown here is derived from an EMBL/GenBank/DDBJ whole genome shotgun (WGS) entry which is preliminary data.</text>
</comment>
<dbReference type="Proteomes" id="UP000238322">
    <property type="component" value="Unassembled WGS sequence"/>
</dbReference>
<feature type="chain" id="PRO_5015742269" evidence="1">
    <location>
        <begin position="25"/>
        <end position="284"/>
    </location>
</feature>
<protein>
    <submittedName>
        <fullName evidence="2">Transporter</fullName>
    </submittedName>
</protein>
<dbReference type="OrthoDB" id="257472at2"/>
<gene>
    <name evidence="2" type="ORF">C5Y83_21115</name>
</gene>